<evidence type="ECO:0000313" key="2">
    <source>
        <dbReference type="EMBL" id="KAG5469585.1"/>
    </source>
</evidence>
<feature type="compositionally biased region" description="Polar residues" evidence="1">
    <location>
        <begin position="282"/>
        <end position="307"/>
    </location>
</feature>
<name>A0A836H372_9TRYP</name>
<protein>
    <submittedName>
        <fullName evidence="2">Uncharacterized protein</fullName>
    </submittedName>
</protein>
<reference evidence="3" key="1">
    <citation type="journal article" date="2021" name="Microbiol. Resour. Announc.">
        <title>LGAAP: Leishmaniinae Genome Assembly and Annotation Pipeline.</title>
        <authorList>
            <person name="Almutairi H."/>
            <person name="Urbaniak M.D."/>
            <person name="Bates M.D."/>
            <person name="Jariyapan N."/>
            <person name="Kwakye-Nuako G."/>
            <person name="Thomaz-Soccol V."/>
            <person name="Al-Salem W.S."/>
            <person name="Dillon R.J."/>
            <person name="Bates P.A."/>
            <person name="Gatherer D."/>
        </authorList>
    </citation>
    <scope>NUCLEOTIDE SEQUENCE [LARGE SCALE GENOMIC DNA]</scope>
</reference>
<evidence type="ECO:0000256" key="1">
    <source>
        <dbReference type="SAM" id="MobiDB-lite"/>
    </source>
</evidence>
<accession>A0A836H372</accession>
<dbReference type="KEGG" id="lmat:92512895"/>
<dbReference type="OrthoDB" id="267347at2759"/>
<feature type="region of interest" description="Disordered" evidence="1">
    <location>
        <begin position="271"/>
        <end position="333"/>
    </location>
</feature>
<dbReference type="RefSeq" id="XP_067175758.1">
    <property type="nucleotide sequence ID" value="XM_067320383.1"/>
</dbReference>
<sequence>MYCRADCAHMQGCIHPQHMEWLMQQRMQVVPPAVAPRAYHLEPIAALPKRGSSQGVMTGQNPGGCVMGGMSAYGPGPMVGEAQEGRPSSFPAGFTGGAAYVPPSVRGTHLTGYGASGCVSGPAAMPYSQNTHPALFAEGCAASNSDWNSINFNGIFNSALDPQIQLAVGAQDDGKPLPFPPGNLLAQYPTDYQQQLIFYYRLLRLQYPDLYQQYVDYYETYYKPLYHPEPLQPKKNNARPKQPKMKSLPLQPPPIQKTEPQHYIRERPQPVIQPAPPVEQPKTPNSIPRTASNLSGGLKRQSSLRRQNSMRRNEVNQTKNEGGLKRLPSMRQQ</sequence>
<dbReference type="EMBL" id="JAFEUZ010000033">
    <property type="protein sequence ID" value="KAG5469585.1"/>
    <property type="molecule type" value="Genomic_DNA"/>
</dbReference>
<keyword evidence="3" id="KW-1185">Reference proteome</keyword>
<gene>
    <name evidence="2" type="ORF">LSCM1_02811</name>
</gene>
<organism evidence="2 3">
    <name type="scientific">Leishmania martiniquensis</name>
    <dbReference type="NCBI Taxonomy" id="1580590"/>
    <lineage>
        <taxon>Eukaryota</taxon>
        <taxon>Discoba</taxon>
        <taxon>Euglenozoa</taxon>
        <taxon>Kinetoplastea</taxon>
        <taxon>Metakinetoplastina</taxon>
        <taxon>Trypanosomatida</taxon>
        <taxon>Trypanosomatidae</taxon>
        <taxon>Leishmaniinae</taxon>
        <taxon>Leishmania</taxon>
    </lineage>
</organism>
<proteinExistence type="predicted"/>
<reference evidence="3" key="2">
    <citation type="journal article" date="2021" name="Sci. Data">
        <title>Chromosome-scale genome sequencing, assembly and annotation of six genomes from subfamily Leishmaniinae.</title>
        <authorList>
            <person name="Almutairi H."/>
            <person name="Urbaniak M.D."/>
            <person name="Bates M.D."/>
            <person name="Jariyapan N."/>
            <person name="Kwakye-Nuako G."/>
            <person name="Thomaz Soccol V."/>
            <person name="Al-Salem W.S."/>
            <person name="Dillon R.J."/>
            <person name="Bates P.A."/>
            <person name="Gatherer D."/>
        </authorList>
    </citation>
    <scope>NUCLEOTIDE SEQUENCE [LARGE SCALE GENOMIC DNA]</scope>
</reference>
<feature type="region of interest" description="Disordered" evidence="1">
    <location>
        <begin position="228"/>
        <end position="257"/>
    </location>
</feature>
<comment type="caution">
    <text evidence="2">The sequence shown here is derived from an EMBL/GenBank/DDBJ whole genome shotgun (WGS) entry which is preliminary data.</text>
</comment>
<dbReference type="GeneID" id="92512895"/>
<dbReference type="Proteomes" id="UP000673552">
    <property type="component" value="Unassembled WGS sequence"/>
</dbReference>
<dbReference type="AlphaFoldDB" id="A0A836H372"/>
<evidence type="ECO:0000313" key="3">
    <source>
        <dbReference type="Proteomes" id="UP000673552"/>
    </source>
</evidence>